<keyword evidence="2" id="KW-1185">Reference proteome</keyword>
<dbReference type="Proteomes" id="UP000069205">
    <property type="component" value="Chromosome"/>
</dbReference>
<accession>A0A0K2GA89</accession>
<dbReference type="KEGG" id="nmv:NITMOv2_1361"/>
<dbReference type="AlphaFoldDB" id="A0A0K2GA89"/>
<dbReference type="EMBL" id="CP011801">
    <property type="protein sequence ID" value="ALA57789.1"/>
    <property type="molecule type" value="Genomic_DNA"/>
</dbReference>
<reference evidence="1 2" key="1">
    <citation type="journal article" date="2015" name="Proc. Natl. Acad. Sci. U.S.A.">
        <title>Expanded metabolic versatility of ubiquitous nitrite-oxidizing bacteria from the genus Nitrospira.</title>
        <authorList>
            <person name="Koch H."/>
            <person name="Lucker S."/>
            <person name="Albertsen M."/>
            <person name="Kitzinger K."/>
            <person name="Herbold C."/>
            <person name="Spieck E."/>
            <person name="Nielsen P.H."/>
            <person name="Wagner M."/>
            <person name="Daims H."/>
        </authorList>
    </citation>
    <scope>NUCLEOTIDE SEQUENCE [LARGE SCALE GENOMIC DNA]</scope>
    <source>
        <strain evidence="1 2">NSP M-1</strain>
    </source>
</reference>
<name>A0A0K2GA89_NITMO</name>
<evidence type="ECO:0000313" key="1">
    <source>
        <dbReference type="EMBL" id="ALA57789.1"/>
    </source>
</evidence>
<sequence length="98" mass="10913">MFAESCVFGKQSLEPLYCNHVRLGLYTLTYAWHPFSRSYGAKLQSSLGSVLSRPLVYSTHLPVSVCGTDTMTTRYEAFLGSMGSARLWPCGLPITSRR</sequence>
<protein>
    <submittedName>
        <fullName evidence="1">Uncharacterized protein</fullName>
    </submittedName>
</protein>
<evidence type="ECO:0000313" key="2">
    <source>
        <dbReference type="Proteomes" id="UP000069205"/>
    </source>
</evidence>
<proteinExistence type="predicted"/>
<organism evidence="1 2">
    <name type="scientific">Nitrospira moscoviensis</name>
    <dbReference type="NCBI Taxonomy" id="42253"/>
    <lineage>
        <taxon>Bacteria</taxon>
        <taxon>Pseudomonadati</taxon>
        <taxon>Nitrospirota</taxon>
        <taxon>Nitrospiria</taxon>
        <taxon>Nitrospirales</taxon>
        <taxon>Nitrospiraceae</taxon>
        <taxon>Nitrospira</taxon>
    </lineage>
</organism>
<gene>
    <name evidence="1" type="ORF">NITMOv2_1361</name>
</gene>